<dbReference type="Proteomes" id="UP000077248">
    <property type="component" value="Unassembled WGS sequence"/>
</dbReference>
<evidence type="ECO:0000313" key="7">
    <source>
        <dbReference type="Proteomes" id="UP000077248"/>
    </source>
</evidence>
<dbReference type="PANTHER" id="PTHR13191">
    <property type="entry name" value="RIBOSOMAL RNA PROCESSING PROTEIN 7-RELATED"/>
    <property type="match status" value="1"/>
</dbReference>
<dbReference type="InterPro" id="IPR040447">
    <property type="entry name" value="RRM_Rrp7"/>
</dbReference>
<comment type="similarity">
    <text evidence="1">Belongs to the RRP7 family.</text>
</comment>
<dbReference type="Proteomes" id="UP000291422">
    <property type="component" value="Unassembled WGS sequence"/>
</dbReference>
<dbReference type="GO" id="GO:0032545">
    <property type="term" value="C:CURI complex"/>
    <property type="evidence" value="ECO:0007669"/>
    <property type="project" value="TreeGrafter"/>
</dbReference>
<dbReference type="GO" id="GO:0006364">
    <property type="term" value="P:rRNA processing"/>
    <property type="evidence" value="ECO:0007669"/>
    <property type="project" value="TreeGrafter"/>
</dbReference>
<dbReference type="CDD" id="cd12950">
    <property type="entry name" value="RRP7_Rrp7p"/>
    <property type="match status" value="1"/>
</dbReference>
<evidence type="ECO:0000256" key="1">
    <source>
        <dbReference type="ARBA" id="ARBA00006110"/>
    </source>
</evidence>
<proteinExistence type="inferred from homology"/>
<dbReference type="KEGG" id="aalt:CC77DRAFT_946874"/>
<feature type="region of interest" description="Disordered" evidence="2">
    <location>
        <begin position="279"/>
        <end position="335"/>
    </location>
</feature>
<evidence type="ECO:0000259" key="3">
    <source>
        <dbReference type="Pfam" id="PF12923"/>
    </source>
</evidence>
<dbReference type="Pfam" id="PF12923">
    <property type="entry name" value="RRP7"/>
    <property type="match status" value="1"/>
</dbReference>
<feature type="region of interest" description="Disordered" evidence="2">
    <location>
        <begin position="106"/>
        <end position="135"/>
    </location>
</feature>
<evidence type="ECO:0000313" key="5">
    <source>
        <dbReference type="EMBL" id="OAG15254.1"/>
    </source>
</evidence>
<dbReference type="GO" id="GO:0034456">
    <property type="term" value="C:UTP-C complex"/>
    <property type="evidence" value="ECO:0007669"/>
    <property type="project" value="TreeGrafter"/>
</dbReference>
<dbReference type="PANTHER" id="PTHR13191:SF0">
    <property type="entry name" value="RIBOSOMAL RNA-PROCESSING PROTEIN 7 HOMOLOG A-RELATED"/>
    <property type="match status" value="1"/>
</dbReference>
<reference evidence="6" key="3">
    <citation type="journal article" date="2019" name="J. ISSAAS">
        <title>Genomics, evolutionary history and diagnostics of the Alternaria alternata species group including apple and Asian pear pathotypes.</title>
        <authorList>
            <person name="Armitage A.D."/>
            <person name="Cockerton H.M."/>
            <person name="Sreenivasaprasad S."/>
            <person name="Woodhall J."/>
            <person name="Lane C."/>
            <person name="Harrison R.J."/>
            <person name="Clarkson J.P."/>
        </authorList>
    </citation>
    <scope>NUCLEOTIDE SEQUENCE</scope>
    <source>
        <strain evidence="6">FERA 1177</strain>
    </source>
</reference>
<dbReference type="OMA" id="GIHKWIA"/>
<sequence length="335" mass="37320">MAPSASPAPKKSKAPPKTIADFTVLPLTLPTLSGLPATSNSAKHYVYIKPHSPSLPTADDERSLFIANIPIDADERSIRALFQGQLGGSMVERVEFDASVPAQPMHKRWRNTEKSATANEDDVAGGDKRGKKRKRMDDAAVIAEGVVEDAESALPRLWNTEVRKSGSGAVVVFVDKKSARGALKEVARAVKEGKSIAWKGGEGLGVERYKSHNTLLYPTPSVLQASLNAYLTQFNALETSRNRLRKTSRSVPDEDGFMTVTRGGRVGPARIEDAEKKKAELDERKRNHRATDDFYRFQNRERRKEAEGALKRKFEEDRRRVESMRERRGRVRPEA</sequence>
<dbReference type="VEuPathDB" id="FungiDB:CC77DRAFT_946874"/>
<keyword evidence="7" id="KW-1185">Reference proteome</keyword>
<evidence type="ECO:0000313" key="6">
    <source>
        <dbReference type="EMBL" id="RYN66070.1"/>
    </source>
</evidence>
<feature type="domain" description="Ribosomal RNA-processing protein 7 C-terminal" evidence="3">
    <location>
        <begin position="216"/>
        <end position="333"/>
    </location>
</feature>
<dbReference type="EMBL" id="KV441494">
    <property type="protein sequence ID" value="OAG15254.1"/>
    <property type="molecule type" value="Genomic_DNA"/>
</dbReference>
<protein>
    <recommendedName>
        <fullName evidence="9">RRM domain-containing protein</fullName>
    </recommendedName>
</protein>
<organism evidence="5 7">
    <name type="scientific">Alternaria alternata</name>
    <name type="common">Alternaria rot fungus</name>
    <name type="synonym">Torula alternata</name>
    <dbReference type="NCBI Taxonomy" id="5599"/>
    <lineage>
        <taxon>Eukaryota</taxon>
        <taxon>Fungi</taxon>
        <taxon>Dikarya</taxon>
        <taxon>Ascomycota</taxon>
        <taxon>Pezizomycotina</taxon>
        <taxon>Dothideomycetes</taxon>
        <taxon>Pleosporomycetidae</taxon>
        <taxon>Pleosporales</taxon>
        <taxon>Pleosporineae</taxon>
        <taxon>Pleosporaceae</taxon>
        <taxon>Alternaria</taxon>
        <taxon>Alternaria sect. Alternaria</taxon>
        <taxon>Alternaria alternata complex</taxon>
    </lineage>
</organism>
<evidence type="ECO:0000256" key="2">
    <source>
        <dbReference type="SAM" id="MobiDB-lite"/>
    </source>
</evidence>
<evidence type="ECO:0008006" key="9">
    <source>
        <dbReference type="Google" id="ProtNLM"/>
    </source>
</evidence>
<accession>A0A177D6C7</accession>
<dbReference type="CDD" id="cd12293">
    <property type="entry name" value="dRRM_Rrp7p"/>
    <property type="match status" value="1"/>
</dbReference>
<dbReference type="Pfam" id="PF17799">
    <property type="entry name" value="RRM_Rrp7"/>
    <property type="match status" value="1"/>
</dbReference>
<gene>
    <name evidence="6" type="ORF">AA0117_g11988</name>
    <name evidence="5" type="ORF">CC77DRAFT_946874</name>
</gene>
<reference evidence="8" key="2">
    <citation type="journal article" date="2019" name="bioRxiv">
        <title>Genomics, evolutionary history and diagnostics of the Alternaria alternata species group including apple and Asian pear pathotypes.</title>
        <authorList>
            <person name="Armitage A.D."/>
            <person name="Cockerton H.M."/>
            <person name="Sreenivasaprasad S."/>
            <person name="Woodhall J.W."/>
            <person name="Lane C.R."/>
            <person name="Harrison R.J."/>
            <person name="Clarkson J.P."/>
        </authorList>
    </citation>
    <scope>NUCLEOTIDE SEQUENCE [LARGE SCALE GENOMIC DNA]</scope>
    <source>
        <strain evidence="8">FERA 1177</strain>
    </source>
</reference>
<dbReference type="RefSeq" id="XP_018380675.1">
    <property type="nucleotide sequence ID" value="XM_018535109.1"/>
</dbReference>
<evidence type="ECO:0000313" key="8">
    <source>
        <dbReference type="Proteomes" id="UP000291422"/>
    </source>
</evidence>
<feature type="domain" description="Rrp7 RRM-like N-terminal" evidence="4">
    <location>
        <begin position="19"/>
        <end position="212"/>
    </location>
</feature>
<dbReference type="STRING" id="5599.A0A177D6C7"/>
<evidence type="ECO:0000259" key="4">
    <source>
        <dbReference type="Pfam" id="PF17799"/>
    </source>
</evidence>
<dbReference type="InterPro" id="IPR024326">
    <property type="entry name" value="RRP7_C"/>
</dbReference>
<reference evidence="5 7" key="1">
    <citation type="submission" date="2016-05" db="EMBL/GenBank/DDBJ databases">
        <title>Comparative analysis of secretome profiles of manganese(II)-oxidizing ascomycete fungi.</title>
        <authorList>
            <consortium name="DOE Joint Genome Institute"/>
            <person name="Zeiner C.A."/>
            <person name="Purvine S.O."/>
            <person name="Zink E.M."/>
            <person name="Wu S."/>
            <person name="Pasa-Tolic L."/>
            <person name="Chaput D.L."/>
            <person name="Haridas S."/>
            <person name="Grigoriev I.V."/>
            <person name="Santelli C.M."/>
            <person name="Hansel C.M."/>
        </authorList>
    </citation>
    <scope>NUCLEOTIDE SEQUENCE [LARGE SCALE GENOMIC DNA]</scope>
    <source>
        <strain evidence="5 7">SRC1lrK2f</strain>
    </source>
</reference>
<dbReference type="AlphaFoldDB" id="A0A177D6C7"/>
<dbReference type="GeneID" id="29120703"/>
<dbReference type="Gene3D" id="6.10.250.1770">
    <property type="match status" value="1"/>
</dbReference>
<dbReference type="InterPro" id="IPR040446">
    <property type="entry name" value="RRP7"/>
</dbReference>
<dbReference type="EMBL" id="PDXD01000061">
    <property type="protein sequence ID" value="RYN66070.1"/>
    <property type="molecule type" value="Genomic_DNA"/>
</dbReference>
<dbReference type="GO" id="GO:0000028">
    <property type="term" value="P:ribosomal small subunit assembly"/>
    <property type="evidence" value="ECO:0007669"/>
    <property type="project" value="TreeGrafter"/>
</dbReference>
<name>A0A177D6C7_ALTAL</name>